<reference evidence="1 2" key="1">
    <citation type="submission" date="2021-05" db="EMBL/GenBank/DDBJ databases">
        <title>Croceibacterium sp. LX-88 genome sequence.</title>
        <authorList>
            <person name="Luo X."/>
        </authorList>
    </citation>
    <scope>NUCLEOTIDE SEQUENCE [LARGE SCALE GENOMIC DNA]</scope>
    <source>
        <strain evidence="1 2">LX-88</strain>
    </source>
</reference>
<dbReference type="SUPFAM" id="SSF82784">
    <property type="entry name" value="OsmC-like"/>
    <property type="match status" value="1"/>
</dbReference>
<comment type="caution">
    <text evidence="1">The sequence shown here is derived from an EMBL/GenBank/DDBJ whole genome shotgun (WGS) entry which is preliminary data.</text>
</comment>
<protein>
    <submittedName>
        <fullName evidence="1">OsmC family peroxiredoxin</fullName>
    </submittedName>
</protein>
<gene>
    <name evidence="1" type="ORF">KK137_07650</name>
</gene>
<dbReference type="InterPro" id="IPR052707">
    <property type="entry name" value="OsmC_Ohr_Peroxiredoxin"/>
</dbReference>
<dbReference type="Gene3D" id="3.30.300.20">
    <property type="match status" value="1"/>
</dbReference>
<dbReference type="EMBL" id="JAHFVK010000001">
    <property type="protein sequence ID" value="MBT2134200.1"/>
    <property type="molecule type" value="Genomic_DNA"/>
</dbReference>
<dbReference type="InterPro" id="IPR019904">
    <property type="entry name" value="Peroxiredoxin_OsmC"/>
</dbReference>
<sequence length="142" mass="14795">MIRTSSAIWRGTGRDGKGVLNSQSGVLAETHFGYRSRFEDGAGTNPEELLAAAHAACFTMAVAFGLQAAGFAATQLETEAAISVEPDAGGFKITRSALTLIGSVPGIDEAQFLEFARSAEKNCPISKVLRAEITLTASLGSD</sequence>
<dbReference type="InterPro" id="IPR015946">
    <property type="entry name" value="KH_dom-like_a/b"/>
</dbReference>
<evidence type="ECO:0000313" key="1">
    <source>
        <dbReference type="EMBL" id="MBT2134200.1"/>
    </source>
</evidence>
<evidence type="ECO:0000313" key="2">
    <source>
        <dbReference type="Proteomes" id="UP000811255"/>
    </source>
</evidence>
<dbReference type="NCBIfam" id="TIGR03562">
    <property type="entry name" value="osmo_induc_OsmC"/>
    <property type="match status" value="1"/>
</dbReference>
<dbReference type="Pfam" id="PF02566">
    <property type="entry name" value="OsmC"/>
    <property type="match status" value="1"/>
</dbReference>
<dbReference type="InterPro" id="IPR003718">
    <property type="entry name" value="OsmC/Ohr_fam"/>
</dbReference>
<dbReference type="Proteomes" id="UP000811255">
    <property type="component" value="Unassembled WGS sequence"/>
</dbReference>
<dbReference type="PANTHER" id="PTHR42830:SF1">
    <property type="entry name" value="OSMOTICALLY INDUCIBLE FAMILY PROTEIN"/>
    <property type="match status" value="1"/>
</dbReference>
<accession>A0ABS5W369</accession>
<name>A0ABS5W369_9SPHN</name>
<keyword evidence="2" id="KW-1185">Reference proteome</keyword>
<dbReference type="PANTHER" id="PTHR42830">
    <property type="entry name" value="OSMOTICALLY INDUCIBLE FAMILY PROTEIN"/>
    <property type="match status" value="1"/>
</dbReference>
<dbReference type="InterPro" id="IPR036102">
    <property type="entry name" value="OsmC/Ohrsf"/>
</dbReference>
<organism evidence="1 2">
    <name type="scientific">Croceibacterium selenioxidans</name>
    <dbReference type="NCBI Taxonomy" id="2838833"/>
    <lineage>
        <taxon>Bacteria</taxon>
        <taxon>Pseudomonadati</taxon>
        <taxon>Pseudomonadota</taxon>
        <taxon>Alphaproteobacteria</taxon>
        <taxon>Sphingomonadales</taxon>
        <taxon>Erythrobacteraceae</taxon>
        <taxon>Croceibacterium</taxon>
    </lineage>
</organism>
<proteinExistence type="predicted"/>